<dbReference type="EMBL" id="CAXITT010000007">
    <property type="protein sequence ID" value="CAL1526627.1"/>
    <property type="molecule type" value="Genomic_DNA"/>
</dbReference>
<keyword evidence="12" id="KW-1185">Reference proteome</keyword>
<organism evidence="11 12">
    <name type="scientific">Lymnaea stagnalis</name>
    <name type="common">Great pond snail</name>
    <name type="synonym">Helix stagnalis</name>
    <dbReference type="NCBI Taxonomy" id="6523"/>
    <lineage>
        <taxon>Eukaryota</taxon>
        <taxon>Metazoa</taxon>
        <taxon>Spiralia</taxon>
        <taxon>Lophotrochozoa</taxon>
        <taxon>Mollusca</taxon>
        <taxon>Gastropoda</taxon>
        <taxon>Heterobranchia</taxon>
        <taxon>Euthyneura</taxon>
        <taxon>Panpulmonata</taxon>
        <taxon>Hygrophila</taxon>
        <taxon>Lymnaeoidea</taxon>
        <taxon>Lymnaeidae</taxon>
        <taxon>Lymnaea</taxon>
    </lineage>
</organism>
<dbReference type="InterPro" id="IPR050569">
    <property type="entry name" value="TAAR"/>
</dbReference>
<keyword evidence="8" id="KW-0807">Transducer</keyword>
<evidence type="ECO:0000256" key="9">
    <source>
        <dbReference type="SAM" id="Phobius"/>
    </source>
</evidence>
<evidence type="ECO:0000259" key="10">
    <source>
        <dbReference type="PROSITE" id="PS50262"/>
    </source>
</evidence>
<evidence type="ECO:0000313" key="12">
    <source>
        <dbReference type="Proteomes" id="UP001497497"/>
    </source>
</evidence>
<keyword evidence="2" id="KW-1003">Cell membrane</keyword>
<evidence type="ECO:0000313" key="11">
    <source>
        <dbReference type="EMBL" id="CAL1526627.1"/>
    </source>
</evidence>
<feature type="transmembrane region" description="Helical" evidence="9">
    <location>
        <begin position="94"/>
        <end position="113"/>
    </location>
</feature>
<dbReference type="PROSITE" id="PS50262">
    <property type="entry name" value="G_PROTEIN_RECEP_F1_2"/>
    <property type="match status" value="1"/>
</dbReference>
<dbReference type="GO" id="GO:0004930">
    <property type="term" value="F:G protein-coupled receptor activity"/>
    <property type="evidence" value="ECO:0007669"/>
    <property type="project" value="UniProtKB-KW"/>
</dbReference>
<evidence type="ECO:0000256" key="1">
    <source>
        <dbReference type="ARBA" id="ARBA00004651"/>
    </source>
</evidence>
<dbReference type="Gene3D" id="1.20.1070.10">
    <property type="entry name" value="Rhodopsin 7-helix transmembrane proteins"/>
    <property type="match status" value="1"/>
</dbReference>
<feature type="transmembrane region" description="Helical" evidence="9">
    <location>
        <begin position="62"/>
        <end position="82"/>
    </location>
</feature>
<gene>
    <name evidence="11" type="ORF">GSLYS_00000804001</name>
</gene>
<reference evidence="11 12" key="1">
    <citation type="submission" date="2024-04" db="EMBL/GenBank/DDBJ databases">
        <authorList>
            <consortium name="Genoscope - CEA"/>
            <person name="William W."/>
        </authorList>
    </citation>
    <scope>NUCLEOTIDE SEQUENCE [LARGE SCALE GENOMIC DNA]</scope>
</reference>
<evidence type="ECO:0000256" key="5">
    <source>
        <dbReference type="ARBA" id="ARBA00023040"/>
    </source>
</evidence>
<feature type="transmembrane region" description="Helical" evidence="9">
    <location>
        <begin position="222"/>
        <end position="243"/>
    </location>
</feature>
<dbReference type="AlphaFoldDB" id="A0AAV2H1G0"/>
<feature type="transmembrane region" description="Helical" evidence="9">
    <location>
        <begin position="12"/>
        <end position="32"/>
    </location>
</feature>
<feature type="transmembrane region" description="Helical" evidence="9">
    <location>
        <begin position="255"/>
        <end position="281"/>
    </location>
</feature>
<keyword evidence="5" id="KW-0297">G-protein coupled receptor</keyword>
<dbReference type="PANTHER" id="PTHR24249">
    <property type="entry name" value="HISTAMINE RECEPTOR-RELATED G-PROTEIN COUPLED RECEPTOR"/>
    <property type="match status" value="1"/>
</dbReference>
<accession>A0AAV2H1G0</accession>
<dbReference type="SUPFAM" id="SSF81321">
    <property type="entry name" value="Family A G protein-coupled receptor-like"/>
    <property type="match status" value="1"/>
</dbReference>
<dbReference type="InterPro" id="IPR017452">
    <property type="entry name" value="GPCR_Rhodpsn_7TM"/>
</dbReference>
<evidence type="ECO:0000256" key="3">
    <source>
        <dbReference type="ARBA" id="ARBA00022692"/>
    </source>
</evidence>
<feature type="transmembrane region" description="Helical" evidence="9">
    <location>
        <begin position="153"/>
        <end position="173"/>
    </location>
</feature>
<protein>
    <recommendedName>
        <fullName evidence="10">G-protein coupled receptors family 1 profile domain-containing protein</fullName>
    </recommendedName>
</protein>
<feature type="non-terminal residue" evidence="11">
    <location>
        <position position="293"/>
    </location>
</feature>
<comment type="subcellular location">
    <subcellularLocation>
        <location evidence="1">Cell membrane</location>
        <topology evidence="1">Multi-pass membrane protein</topology>
    </subcellularLocation>
</comment>
<evidence type="ECO:0000256" key="6">
    <source>
        <dbReference type="ARBA" id="ARBA00023136"/>
    </source>
</evidence>
<keyword evidence="3 9" id="KW-0812">Transmembrane</keyword>
<proteinExistence type="predicted"/>
<evidence type="ECO:0000256" key="4">
    <source>
        <dbReference type="ARBA" id="ARBA00022989"/>
    </source>
</evidence>
<feature type="domain" description="G-protein coupled receptors family 1 profile" evidence="10">
    <location>
        <begin position="1"/>
        <end position="278"/>
    </location>
</feature>
<evidence type="ECO:0000256" key="2">
    <source>
        <dbReference type="ARBA" id="ARBA00022475"/>
    </source>
</evidence>
<comment type="caution">
    <text evidence="11">The sequence shown here is derived from an EMBL/GenBank/DDBJ whole genome shotgun (WGS) entry which is preliminary data.</text>
</comment>
<dbReference type="GO" id="GO:0005886">
    <property type="term" value="C:plasma membrane"/>
    <property type="evidence" value="ECO:0007669"/>
    <property type="project" value="UniProtKB-SubCell"/>
</dbReference>
<sequence>MGLNESVNISLFMLSISDFAFTFCNLNTIIMLKLSSSGGLYYVDPLSLVLLMVPFNRLFFDLSNMVTCFIAVARCCCVAMPLTFRLTFTKTKSFAIIGVIYLGFISEYMPLFLTQTLGQSYNSRSNITQLVIRFAPDRDALVKIITDSINRNAILIITFVVSLVCLIIITNSLRQSSKFRLSLRSTQVIDAKNDRKQGRKTRGDKSSLTASDLQVVKGVSLVLLKSVTCNLPLICIAYSRLALPELSVGKALNNLYFLVGNISSFVIALNTSINCVVYYNFNTRYRQTVKSFF</sequence>
<keyword evidence="6 9" id="KW-0472">Membrane</keyword>
<keyword evidence="7" id="KW-0675">Receptor</keyword>
<dbReference type="Proteomes" id="UP001497497">
    <property type="component" value="Unassembled WGS sequence"/>
</dbReference>
<name>A0AAV2H1G0_LYMST</name>
<evidence type="ECO:0000256" key="8">
    <source>
        <dbReference type="ARBA" id="ARBA00023224"/>
    </source>
</evidence>
<keyword evidence="4 9" id="KW-1133">Transmembrane helix</keyword>
<evidence type="ECO:0000256" key="7">
    <source>
        <dbReference type="ARBA" id="ARBA00023170"/>
    </source>
</evidence>